<keyword evidence="1" id="KW-1133">Transmembrane helix</keyword>
<organism evidence="4 5">
    <name type="scientific">Bacteroides coprosuis DSM 18011</name>
    <dbReference type="NCBI Taxonomy" id="679937"/>
    <lineage>
        <taxon>Bacteria</taxon>
        <taxon>Pseudomonadati</taxon>
        <taxon>Bacteroidota</taxon>
        <taxon>Bacteroidia</taxon>
        <taxon>Bacteroidales</taxon>
        <taxon>Bacteroidaceae</taxon>
        <taxon>Bacteroides</taxon>
    </lineage>
</organism>
<dbReference type="InterPro" id="IPR006860">
    <property type="entry name" value="FecR"/>
</dbReference>
<dbReference type="Gene3D" id="3.55.50.30">
    <property type="match status" value="1"/>
</dbReference>
<dbReference type="EMBL" id="CM001167">
    <property type="protein sequence ID" value="EGJ72015.1"/>
    <property type="molecule type" value="Genomic_DNA"/>
</dbReference>
<dbReference type="HOGENOM" id="CLU_050192_2_3_10"/>
<keyword evidence="1" id="KW-0812">Transmembrane</keyword>
<dbReference type="Proteomes" id="UP000018439">
    <property type="component" value="Chromosome"/>
</dbReference>
<reference evidence="4 5" key="1">
    <citation type="journal article" date="2011" name="Stand. Genomic Sci.">
        <title>Non-contiguous finished genome sequence of Bacteroides coprosuis type strain (PC139).</title>
        <authorList>
            <person name="Land M."/>
            <person name="Held B."/>
            <person name="Gronow S."/>
            <person name="Abt B."/>
            <person name="Lucas S."/>
            <person name="Del Rio T.G."/>
            <person name="Nolan M."/>
            <person name="Tice H."/>
            <person name="Cheng J.F."/>
            <person name="Pitluck S."/>
            <person name="Liolios K."/>
            <person name="Pagani I."/>
            <person name="Ivanova N."/>
            <person name="Mavromatis K."/>
            <person name="Mikhailova N."/>
            <person name="Pati A."/>
            <person name="Tapia R."/>
            <person name="Han C."/>
            <person name="Goodwin L."/>
            <person name="Chen A."/>
            <person name="Palaniappan K."/>
            <person name="Hauser L."/>
            <person name="Brambilla E.M."/>
            <person name="Rohde M."/>
            <person name="Goker M."/>
            <person name="Detter J.C."/>
            <person name="Woyke T."/>
            <person name="Bristow J."/>
            <person name="Eisen J.A."/>
            <person name="Markowitz V."/>
            <person name="Hugenholtz P."/>
            <person name="Kyrpides N.C."/>
            <person name="Klenk H.P."/>
            <person name="Lapidus A."/>
        </authorList>
    </citation>
    <scope>NUCLEOTIDE SEQUENCE</scope>
    <source>
        <strain evidence="4 5">DSM 18011</strain>
    </source>
</reference>
<dbReference type="PANTHER" id="PTHR30273:SF2">
    <property type="entry name" value="PROTEIN FECR"/>
    <property type="match status" value="1"/>
</dbReference>
<proteinExistence type="predicted"/>
<dbReference type="STRING" id="679937.Bcop_1827"/>
<dbReference type="AlphaFoldDB" id="F3ZRS6"/>
<evidence type="ECO:0000259" key="2">
    <source>
        <dbReference type="Pfam" id="PF04773"/>
    </source>
</evidence>
<dbReference type="GO" id="GO:0016989">
    <property type="term" value="F:sigma factor antagonist activity"/>
    <property type="evidence" value="ECO:0007669"/>
    <property type="project" value="TreeGrafter"/>
</dbReference>
<dbReference type="Pfam" id="PF16344">
    <property type="entry name" value="FecR_C"/>
    <property type="match status" value="1"/>
</dbReference>
<name>F3ZRS6_9BACE</name>
<feature type="domain" description="FecR protein" evidence="2">
    <location>
        <begin position="124"/>
        <end position="215"/>
    </location>
</feature>
<dbReference type="Gene3D" id="2.60.120.1440">
    <property type="match status" value="1"/>
</dbReference>
<dbReference type="InterPro" id="IPR012373">
    <property type="entry name" value="Ferrdict_sens_TM"/>
</dbReference>
<protein>
    <submittedName>
        <fullName evidence="4">Anti-FecI sigma factor, FecR</fullName>
    </submittedName>
</protein>
<sequence length="330" mass="38634">MNEHYTQLIEKYIQKTISKEEVKELAFWVKTESSKLEFSEMAQSKWNFASDLMDNTLKTEIWNSINKQIQPKKVTRKNILNSILFYKIAASILLPISIILGFIIINNNVFQNQKEQAAYLTYVEKGQKAMHTLPDGTKVWLNSDTEFSYYPNYNDEERAVYLKGEAYFEVAKNEDKKFIVVCNDLHIEALGTSFNIKNYASEKYITTSLFEGSVKVYNKKNSSILSPFENLKFNKSNNTFNKSHFTESKEIDYWRHNFLYFDSTSLEEIAQIVERMYSIKVHFKSKELKQILFTGTINNNNLNNIFHIISLTYPLKYSFEKNAIVLSTIN</sequence>
<dbReference type="eggNOG" id="COG3712">
    <property type="taxonomic scope" value="Bacteria"/>
</dbReference>
<dbReference type="PANTHER" id="PTHR30273">
    <property type="entry name" value="PERIPLASMIC SIGNAL SENSOR AND SIGMA FACTOR ACTIVATOR FECR-RELATED"/>
    <property type="match status" value="1"/>
</dbReference>
<evidence type="ECO:0000256" key="1">
    <source>
        <dbReference type="SAM" id="Phobius"/>
    </source>
</evidence>
<accession>F3ZRS6</accession>
<dbReference type="Pfam" id="PF04773">
    <property type="entry name" value="FecR"/>
    <property type="match status" value="1"/>
</dbReference>
<feature type="transmembrane region" description="Helical" evidence="1">
    <location>
        <begin position="83"/>
        <end position="105"/>
    </location>
</feature>
<dbReference type="OrthoDB" id="650093at2"/>
<gene>
    <name evidence="4" type="ORF">Bcop_1827</name>
</gene>
<keyword evidence="5" id="KW-1185">Reference proteome</keyword>
<keyword evidence="1" id="KW-0472">Membrane</keyword>
<evidence type="ECO:0000259" key="3">
    <source>
        <dbReference type="Pfam" id="PF16344"/>
    </source>
</evidence>
<feature type="domain" description="Protein FecR C-terminal" evidence="3">
    <location>
        <begin position="259"/>
        <end position="325"/>
    </location>
</feature>
<evidence type="ECO:0000313" key="5">
    <source>
        <dbReference type="Proteomes" id="UP000018439"/>
    </source>
</evidence>
<dbReference type="PIRSF" id="PIRSF018266">
    <property type="entry name" value="FecR"/>
    <property type="match status" value="1"/>
</dbReference>
<dbReference type="InterPro" id="IPR032508">
    <property type="entry name" value="FecR_C"/>
</dbReference>
<evidence type="ECO:0000313" key="4">
    <source>
        <dbReference type="EMBL" id="EGJ72015.1"/>
    </source>
</evidence>